<dbReference type="EMBL" id="BTSY01000002">
    <property type="protein sequence ID" value="GMT14533.1"/>
    <property type="molecule type" value="Genomic_DNA"/>
</dbReference>
<keyword evidence="8" id="KW-1185">Reference proteome</keyword>
<feature type="non-terminal residue" evidence="7">
    <location>
        <position position="1"/>
    </location>
</feature>
<dbReference type="PANTHER" id="PTHR13673:SF0">
    <property type="entry name" value="VPS35 ENDOSOMAL PROTEIN-SORTING FACTOR-LIKE"/>
    <property type="match status" value="1"/>
</dbReference>
<feature type="region of interest" description="Disordered" evidence="6">
    <location>
        <begin position="1"/>
        <end position="37"/>
    </location>
</feature>
<organism evidence="7 8">
    <name type="scientific">Pristionchus fissidentatus</name>
    <dbReference type="NCBI Taxonomy" id="1538716"/>
    <lineage>
        <taxon>Eukaryota</taxon>
        <taxon>Metazoa</taxon>
        <taxon>Ecdysozoa</taxon>
        <taxon>Nematoda</taxon>
        <taxon>Chromadorea</taxon>
        <taxon>Rhabditida</taxon>
        <taxon>Rhabditina</taxon>
        <taxon>Diplogasteromorpha</taxon>
        <taxon>Diplogasteroidea</taxon>
        <taxon>Neodiplogasteridae</taxon>
        <taxon>Pristionchus</taxon>
    </lineage>
</organism>
<evidence type="ECO:0000256" key="1">
    <source>
        <dbReference type="ARBA" id="ARBA00004177"/>
    </source>
</evidence>
<accession>A0AAV5V8I8</accession>
<protein>
    <submittedName>
        <fullName evidence="7">Uncharacterized protein</fullName>
    </submittedName>
</protein>
<reference evidence="7" key="1">
    <citation type="submission" date="2023-10" db="EMBL/GenBank/DDBJ databases">
        <title>Genome assembly of Pristionchus species.</title>
        <authorList>
            <person name="Yoshida K."/>
            <person name="Sommer R.J."/>
        </authorList>
    </citation>
    <scope>NUCLEOTIDE SEQUENCE</scope>
    <source>
        <strain evidence="7">RS5133</strain>
    </source>
</reference>
<sequence length="698" mass="77938">HPLEEKRSKKKKVEEEKENVKQEEEEEEIFHPLGDSHPLAYEFDYPIKTRDETGPLKNTLRSDAVAPTHEMALPNFEGWNKMRSKMMREKKEESGKTGRNMMGGRARLRLDLLEDVSGLKKMNVSNEGEYVNVMGTMRDTLMYAWKNNKRIESLRLIVEMVSTLSSLPSSPSFYPLQFALVSQVLDAFGELVYERLLNMANQDRVSRGEGKLSSSFTSNQVPESVRGVAKNWFIKSHDVADPFARLYVTAALAKCHRFYDSSLLSQQYTTLCNECNSISNSVIAAFARAYVAKEAMYSDPSDRSVHWKLLNDWMQNLNPVQEAVVALPLEWILSCVSYQSSTREDLGPLWEYAAHPGKRRLFLLPFLHSLPPLYLSTHVLDACHIVCSPSSSPTGAELAALSAPLLALSTSAHNRALVLRSVWRSTMRLESTIEFVEAATSLPTLVATHFTIDEITVLCKSIYTRLSSDPSSYQSFISNSISSFAQSAPSLIPSLITHDIFHSLLSLLIDSFESSRCSYSLLTSFISHHSMGSIRDVTVSNQLLYLCTLLKQSNRLGETDSSHNSLIMATIDRVSLTDGESVLDWLVSVRSKMSMRERVITHVVNHAAALVIRLSSNQGREKGNLRLTRSSLAFILITIPSIIDPFHRLDSIQRGISAALSVAALPQAEALARLSLEILLEVPSLSSSLPSLLPLLLL</sequence>
<dbReference type="Proteomes" id="UP001432322">
    <property type="component" value="Unassembled WGS sequence"/>
</dbReference>
<comment type="caution">
    <text evidence="7">The sequence shown here is derived from an EMBL/GenBank/DDBJ whole genome shotgun (WGS) entry which is preliminary data.</text>
</comment>
<evidence type="ECO:0000256" key="3">
    <source>
        <dbReference type="ARBA" id="ARBA00022448"/>
    </source>
</evidence>
<keyword evidence="4" id="KW-0967">Endosome</keyword>
<dbReference type="GO" id="GO:0005768">
    <property type="term" value="C:endosome"/>
    <property type="evidence" value="ECO:0007669"/>
    <property type="project" value="UniProtKB-SubCell"/>
</dbReference>
<dbReference type="AlphaFoldDB" id="A0AAV5V8I8"/>
<evidence type="ECO:0000313" key="7">
    <source>
        <dbReference type="EMBL" id="GMT14533.1"/>
    </source>
</evidence>
<comment type="subcellular location">
    <subcellularLocation>
        <location evidence="1">Endosome</location>
    </subcellularLocation>
</comment>
<name>A0AAV5V8I8_9BILA</name>
<dbReference type="InterPro" id="IPR029705">
    <property type="entry name" value="VPS35L"/>
</dbReference>
<evidence type="ECO:0000256" key="4">
    <source>
        <dbReference type="ARBA" id="ARBA00022753"/>
    </source>
</evidence>
<feature type="region of interest" description="Disordered" evidence="6">
    <location>
        <begin position="76"/>
        <end position="101"/>
    </location>
</feature>
<evidence type="ECO:0000256" key="2">
    <source>
        <dbReference type="ARBA" id="ARBA00010704"/>
    </source>
</evidence>
<keyword evidence="3" id="KW-0813">Transport</keyword>
<gene>
    <name evidence="7" type="ORF">PFISCL1PPCAC_5830</name>
</gene>
<evidence type="ECO:0000313" key="8">
    <source>
        <dbReference type="Proteomes" id="UP001432322"/>
    </source>
</evidence>
<proteinExistence type="inferred from homology"/>
<evidence type="ECO:0000256" key="6">
    <source>
        <dbReference type="SAM" id="MobiDB-lite"/>
    </source>
</evidence>
<evidence type="ECO:0000256" key="5">
    <source>
        <dbReference type="ARBA" id="ARBA00022927"/>
    </source>
</evidence>
<feature type="compositionally biased region" description="Basic and acidic residues" evidence="6">
    <location>
        <begin position="1"/>
        <end position="22"/>
    </location>
</feature>
<feature type="non-terminal residue" evidence="7">
    <location>
        <position position="698"/>
    </location>
</feature>
<comment type="similarity">
    <text evidence="2">Belongs to the VPS35L family.</text>
</comment>
<dbReference type="PANTHER" id="PTHR13673">
    <property type="entry name" value="ESOPHAGEAL CANCER ASSOCIATED PROTEIN"/>
    <property type="match status" value="1"/>
</dbReference>
<keyword evidence="5" id="KW-0653">Protein transport</keyword>
<dbReference type="GO" id="GO:0015031">
    <property type="term" value="P:protein transport"/>
    <property type="evidence" value="ECO:0007669"/>
    <property type="project" value="UniProtKB-KW"/>
</dbReference>
<dbReference type="GO" id="GO:0032456">
    <property type="term" value="P:endocytic recycling"/>
    <property type="evidence" value="ECO:0007669"/>
    <property type="project" value="InterPro"/>
</dbReference>
<feature type="compositionally biased region" description="Basic and acidic residues" evidence="6">
    <location>
        <begin position="86"/>
        <end position="96"/>
    </location>
</feature>